<dbReference type="SMART" id="SM00014">
    <property type="entry name" value="acidPPc"/>
    <property type="match status" value="1"/>
</dbReference>
<dbReference type="InterPro" id="IPR032816">
    <property type="entry name" value="VTT_dom"/>
</dbReference>
<dbReference type="PATRIC" id="fig|1288826.3.peg.2259"/>
<evidence type="ECO:0000256" key="2">
    <source>
        <dbReference type="ARBA" id="ARBA00010792"/>
    </source>
</evidence>
<dbReference type="InterPro" id="IPR036938">
    <property type="entry name" value="PAP2/HPO_sf"/>
</dbReference>
<dbReference type="Pfam" id="PF09335">
    <property type="entry name" value="VTT_dom"/>
    <property type="match status" value="1"/>
</dbReference>
<dbReference type="Pfam" id="PF14067">
    <property type="entry name" value="LssY_C"/>
    <property type="match status" value="1"/>
</dbReference>
<evidence type="ECO:0000313" key="10">
    <source>
        <dbReference type="Proteomes" id="UP000011960"/>
    </source>
</evidence>
<feature type="transmembrane region" description="Helical" evidence="7">
    <location>
        <begin position="141"/>
        <end position="160"/>
    </location>
</feature>
<feature type="transmembrane region" description="Helical" evidence="7">
    <location>
        <begin position="408"/>
        <end position="426"/>
    </location>
</feature>
<feature type="transmembrane region" description="Helical" evidence="7">
    <location>
        <begin position="471"/>
        <end position="491"/>
    </location>
</feature>
<dbReference type="AlphaFoldDB" id="M7CNN6"/>
<dbReference type="eggNOG" id="COG0671">
    <property type="taxonomic scope" value="Bacteria"/>
</dbReference>
<feature type="domain" description="Phosphatidic acid phosphatase type 2/haloperoxidase" evidence="8">
    <location>
        <begin position="338"/>
        <end position="449"/>
    </location>
</feature>
<evidence type="ECO:0000256" key="7">
    <source>
        <dbReference type="SAM" id="Phobius"/>
    </source>
</evidence>
<dbReference type="InterPro" id="IPR032818">
    <property type="entry name" value="DedA-like"/>
</dbReference>
<dbReference type="GO" id="GO:0005886">
    <property type="term" value="C:plasma membrane"/>
    <property type="evidence" value="ECO:0007669"/>
    <property type="project" value="UniProtKB-SubCell"/>
</dbReference>
<dbReference type="RefSeq" id="WP_008939423.1">
    <property type="nucleotide sequence ID" value="NZ_APAT01000016.1"/>
</dbReference>
<dbReference type="OrthoDB" id="9780918at2"/>
<dbReference type="Proteomes" id="UP000011960">
    <property type="component" value="Unassembled WGS sequence"/>
</dbReference>
<dbReference type="EMBL" id="APAT01000016">
    <property type="protein sequence ID" value="EMP55256.1"/>
    <property type="molecule type" value="Genomic_DNA"/>
</dbReference>
<dbReference type="InterPro" id="IPR025902">
    <property type="entry name" value="LssY-like-C_dom"/>
</dbReference>
<evidence type="ECO:0000259" key="8">
    <source>
        <dbReference type="SMART" id="SM00014"/>
    </source>
</evidence>
<feature type="transmembrane region" description="Helical" evidence="7">
    <location>
        <begin position="305"/>
        <end position="330"/>
    </location>
</feature>
<gene>
    <name evidence="9" type="ORF">MSNKSG1_11433</name>
</gene>
<keyword evidence="10" id="KW-1185">Reference proteome</keyword>
<dbReference type="eggNOG" id="COG0586">
    <property type="taxonomic scope" value="Bacteria"/>
</dbReference>
<sequence>MEHLTQTVLALVRDTGVLGYWIALFAAFAETVLVVGLLIPGSSFLLLMGILAGQGVLDLGDLLIFAAVGAVLGDNINYYLGRKYGYRWLSQKRWFLKPEYLSRAEGFFDRHGGKSVLLGRFVPSVKELMPFIAGMAKMGRLPFFVWNLLGAIGWAIQWILPGYVFSQSLALAHAWLSRLGLLLFLCVTLIVLLYLLRWLLIRYGPGATQLTVSVTRSILAAIRNNSEVAAWSQRHLRFIRFLERRGDRTRLSGLPMTLIGLAMLYVLLLFGGLVEDLLTREAIVAADARIDSLIASFRTGTLNHVFYGITTLGNPWVVVAGLSLSIAVLCRLRQTRFVLPMVVSVVGSEGLVFLSKLAFHRPRPDQALLEPGGYSFPSGHAAISLAFYGFLFFIAMHATGKWRRRVNLLFGAAVLALSIGFSRLYLGVHYLSDVLAGYLLGGLGLLVGSAMVFGDWQGFRFMSPRPGVRRLWATLSIFLLAGAWFTAFLSLNVQPPLFSDANTKAAVTEQYDGPQQLFSVADDRYALSVTGVRKAPINVLFMATPSALKSCLQATGWHQVDETNWHTVLGAYRDVLINRGNPDAPMSPWFWNDQTPFQEWSKPEAPDRVFDRQFLRIWRTSFRAGAETGVFVASTGREHLSKWHLVPQVEASFDTSRSRLLDQLSKVGNLEASEQFSLPGGQSESGAGLLYEGGRSVIRLRECRQHP</sequence>
<comment type="subcellular location">
    <subcellularLocation>
        <location evidence="1">Cell membrane</location>
        <topology evidence="1">Multi-pass membrane protein</topology>
    </subcellularLocation>
</comment>
<dbReference type="CDD" id="cd03392">
    <property type="entry name" value="PAP2_like_2"/>
    <property type="match status" value="1"/>
</dbReference>
<keyword evidence="6 7" id="KW-0472">Membrane</keyword>
<name>M7CNN6_9GAMM</name>
<comment type="similarity">
    <text evidence="2">Belongs to the DedA family.</text>
</comment>
<protein>
    <submittedName>
        <fullName evidence="9">PA-phosphatase-like phosphoesterase</fullName>
    </submittedName>
</protein>
<dbReference type="PANTHER" id="PTHR30353:SF15">
    <property type="entry name" value="INNER MEMBRANE PROTEIN YABI"/>
    <property type="match status" value="1"/>
</dbReference>
<feature type="transmembrane region" description="Helical" evidence="7">
    <location>
        <begin position="438"/>
        <end position="459"/>
    </location>
</feature>
<keyword evidence="4 7" id="KW-0812">Transmembrane</keyword>
<evidence type="ECO:0000256" key="5">
    <source>
        <dbReference type="ARBA" id="ARBA00022989"/>
    </source>
</evidence>
<dbReference type="STRING" id="1288826.MSNKSG1_11433"/>
<reference evidence="9 10" key="1">
    <citation type="journal article" date="2013" name="Genome Announc.">
        <title>Genome Sequence of Hydrothermal Arsenic-Respiring Bacterium Marinobacter santoriniensis NKSG1T.</title>
        <authorList>
            <person name="Handley K.M."/>
            <person name="Upton M."/>
            <person name="Beatson S.A."/>
            <person name="Hery M."/>
            <person name="Lloyd J.R."/>
        </authorList>
    </citation>
    <scope>NUCLEOTIDE SEQUENCE [LARGE SCALE GENOMIC DNA]</scope>
    <source>
        <strain evidence="9 10">NKSG1</strain>
    </source>
</reference>
<feature type="transmembrane region" description="Helical" evidence="7">
    <location>
        <begin position="180"/>
        <end position="200"/>
    </location>
</feature>
<dbReference type="SUPFAM" id="SSF48317">
    <property type="entry name" value="Acid phosphatase/Vanadium-dependent haloperoxidase"/>
    <property type="match status" value="1"/>
</dbReference>
<evidence type="ECO:0000256" key="6">
    <source>
        <dbReference type="ARBA" id="ARBA00023136"/>
    </source>
</evidence>
<proteinExistence type="inferred from homology"/>
<comment type="caution">
    <text evidence="9">The sequence shown here is derived from an EMBL/GenBank/DDBJ whole genome shotgun (WGS) entry which is preliminary data.</text>
</comment>
<evidence type="ECO:0000256" key="3">
    <source>
        <dbReference type="ARBA" id="ARBA00022475"/>
    </source>
</evidence>
<feature type="transmembrane region" description="Helical" evidence="7">
    <location>
        <begin position="21"/>
        <end position="50"/>
    </location>
</feature>
<dbReference type="Pfam" id="PF01569">
    <property type="entry name" value="PAP2"/>
    <property type="match status" value="1"/>
</dbReference>
<dbReference type="Gene3D" id="1.20.144.10">
    <property type="entry name" value="Phosphatidic acid phosphatase type 2/haloperoxidase"/>
    <property type="match status" value="2"/>
</dbReference>
<evidence type="ECO:0000256" key="1">
    <source>
        <dbReference type="ARBA" id="ARBA00004651"/>
    </source>
</evidence>
<evidence type="ECO:0000256" key="4">
    <source>
        <dbReference type="ARBA" id="ARBA00022692"/>
    </source>
</evidence>
<feature type="transmembrane region" description="Helical" evidence="7">
    <location>
        <begin position="62"/>
        <end position="80"/>
    </location>
</feature>
<organism evidence="9 10">
    <name type="scientific">Marinobacter santoriniensis NKSG1</name>
    <dbReference type="NCBI Taxonomy" id="1288826"/>
    <lineage>
        <taxon>Bacteria</taxon>
        <taxon>Pseudomonadati</taxon>
        <taxon>Pseudomonadota</taxon>
        <taxon>Gammaproteobacteria</taxon>
        <taxon>Pseudomonadales</taxon>
        <taxon>Marinobacteraceae</taxon>
        <taxon>Marinobacter</taxon>
    </lineage>
</organism>
<dbReference type="InterPro" id="IPR000326">
    <property type="entry name" value="PAP2/HPO"/>
</dbReference>
<feature type="transmembrane region" description="Helical" evidence="7">
    <location>
        <begin position="337"/>
        <end position="359"/>
    </location>
</feature>
<keyword evidence="3" id="KW-1003">Cell membrane</keyword>
<feature type="transmembrane region" description="Helical" evidence="7">
    <location>
        <begin position="254"/>
        <end position="274"/>
    </location>
</feature>
<evidence type="ECO:0000313" key="9">
    <source>
        <dbReference type="EMBL" id="EMP55256.1"/>
    </source>
</evidence>
<feature type="transmembrane region" description="Helical" evidence="7">
    <location>
        <begin position="379"/>
        <end position="396"/>
    </location>
</feature>
<dbReference type="PANTHER" id="PTHR30353">
    <property type="entry name" value="INNER MEMBRANE PROTEIN DEDA-RELATED"/>
    <property type="match status" value="1"/>
</dbReference>
<keyword evidence="5 7" id="KW-1133">Transmembrane helix</keyword>
<accession>M7CNN6</accession>